<organism evidence="1 2">
    <name type="scientific">Marinobacter nauticus</name>
    <name type="common">Marinobacter hydrocarbonoclasticus</name>
    <name type="synonym">Marinobacter aquaeolei</name>
    <dbReference type="NCBI Taxonomy" id="2743"/>
    <lineage>
        <taxon>Bacteria</taxon>
        <taxon>Pseudomonadati</taxon>
        <taxon>Pseudomonadota</taxon>
        <taxon>Gammaproteobacteria</taxon>
        <taxon>Pseudomonadales</taxon>
        <taxon>Marinobacteraceae</taxon>
        <taxon>Marinobacter</taxon>
    </lineage>
</organism>
<gene>
    <name evidence="1" type="ORF">F6453_2370</name>
</gene>
<protein>
    <submittedName>
        <fullName evidence="1">Uncharacterized protein</fullName>
    </submittedName>
</protein>
<name>A0A833JPJ0_MARNT</name>
<accession>A0A833JPJ0</accession>
<comment type="caution">
    <text evidence="1">The sequence shown here is derived from an EMBL/GenBank/DDBJ whole genome shotgun (WGS) entry which is preliminary data.</text>
</comment>
<sequence length="151" mass="16519">MKELIELFAEKVGRYPRGNVQDELRAWSANEIITLRQQLAKSEARVAELEGQFHVKQLASLMRGLEVKPGFGSMPPEGFYALGRAITDQAKAATEPAILRKQAEAVEAATKACEIKSATDDSRCYSVALLGYADRLKRKAAEAERAGGEHG</sequence>
<evidence type="ECO:0000313" key="2">
    <source>
        <dbReference type="Proteomes" id="UP000469950"/>
    </source>
</evidence>
<dbReference type="RefSeq" id="WP_153740951.1">
    <property type="nucleotide sequence ID" value="NZ_WBMP01000009.1"/>
</dbReference>
<dbReference type="AlphaFoldDB" id="A0A833JPJ0"/>
<dbReference type="EMBL" id="WBMP01000009">
    <property type="protein sequence ID" value="KAE8545398.1"/>
    <property type="molecule type" value="Genomic_DNA"/>
</dbReference>
<reference evidence="1 2" key="1">
    <citation type="submission" date="2019-10" db="EMBL/GenBank/DDBJ databases">
        <title>Draft genome sequence of Marinobacter hydrocarbonoclasticus NCT7M from the microbiome of the marine copepod.</title>
        <authorList>
            <person name="Nuttall R."/>
            <person name="Sharma G."/>
            <person name="Moisander P."/>
        </authorList>
    </citation>
    <scope>NUCLEOTIDE SEQUENCE [LARGE SCALE GENOMIC DNA]</scope>
    <source>
        <strain evidence="1 2">NCT7M</strain>
    </source>
</reference>
<dbReference type="Proteomes" id="UP000469950">
    <property type="component" value="Unassembled WGS sequence"/>
</dbReference>
<evidence type="ECO:0000313" key="1">
    <source>
        <dbReference type="EMBL" id="KAE8545398.1"/>
    </source>
</evidence>
<proteinExistence type="predicted"/>